<name>A0ABD3BJ05_9LAMI</name>
<feature type="region of interest" description="Disordered" evidence="1">
    <location>
        <begin position="30"/>
        <end position="65"/>
    </location>
</feature>
<comment type="caution">
    <text evidence="2">The sequence shown here is derived from an EMBL/GenBank/DDBJ whole genome shotgun (WGS) entry which is preliminary data.</text>
</comment>
<dbReference type="AlphaFoldDB" id="A0ABD3BJ05"/>
<protein>
    <submittedName>
        <fullName evidence="2">Uncharacterized protein</fullName>
    </submittedName>
</protein>
<reference evidence="3" key="1">
    <citation type="journal article" date="2024" name="IScience">
        <title>Strigolactones Initiate the Formation of Haustorium-like Structures in Castilleja.</title>
        <authorList>
            <person name="Buerger M."/>
            <person name="Peterson D."/>
            <person name="Chory J."/>
        </authorList>
    </citation>
    <scope>NUCLEOTIDE SEQUENCE [LARGE SCALE GENOMIC DNA]</scope>
</reference>
<dbReference type="Proteomes" id="UP001632038">
    <property type="component" value="Unassembled WGS sequence"/>
</dbReference>
<evidence type="ECO:0000313" key="2">
    <source>
        <dbReference type="EMBL" id="KAL3617199.1"/>
    </source>
</evidence>
<keyword evidence="3" id="KW-1185">Reference proteome</keyword>
<organism evidence="2 3">
    <name type="scientific">Castilleja foliolosa</name>
    <dbReference type="NCBI Taxonomy" id="1961234"/>
    <lineage>
        <taxon>Eukaryota</taxon>
        <taxon>Viridiplantae</taxon>
        <taxon>Streptophyta</taxon>
        <taxon>Embryophyta</taxon>
        <taxon>Tracheophyta</taxon>
        <taxon>Spermatophyta</taxon>
        <taxon>Magnoliopsida</taxon>
        <taxon>eudicotyledons</taxon>
        <taxon>Gunneridae</taxon>
        <taxon>Pentapetalae</taxon>
        <taxon>asterids</taxon>
        <taxon>lamiids</taxon>
        <taxon>Lamiales</taxon>
        <taxon>Orobanchaceae</taxon>
        <taxon>Pedicularideae</taxon>
        <taxon>Castillejinae</taxon>
        <taxon>Castilleja</taxon>
    </lineage>
</organism>
<gene>
    <name evidence="2" type="ORF">CASFOL_038946</name>
</gene>
<accession>A0ABD3BJ05</accession>
<sequence>MFCSTEGYWRWRGVVRTSGSLLTMAFASIPGSSSSSQIADNHISSRGDGDNCWDESTPSGDGFGGLNRRSRHCCSSKLQHGEDDGLSKEKKILLLYNLL</sequence>
<evidence type="ECO:0000256" key="1">
    <source>
        <dbReference type="SAM" id="MobiDB-lite"/>
    </source>
</evidence>
<evidence type="ECO:0000313" key="3">
    <source>
        <dbReference type="Proteomes" id="UP001632038"/>
    </source>
</evidence>
<proteinExistence type="predicted"/>
<dbReference type="EMBL" id="JAVIJP010000086">
    <property type="protein sequence ID" value="KAL3617199.1"/>
    <property type="molecule type" value="Genomic_DNA"/>
</dbReference>